<evidence type="ECO:0000313" key="3">
    <source>
        <dbReference type="Proteomes" id="UP000054321"/>
    </source>
</evidence>
<organism evidence="2 3">
    <name type="scientific">Oidiodendron maius (strain Zn)</name>
    <dbReference type="NCBI Taxonomy" id="913774"/>
    <lineage>
        <taxon>Eukaryota</taxon>
        <taxon>Fungi</taxon>
        <taxon>Dikarya</taxon>
        <taxon>Ascomycota</taxon>
        <taxon>Pezizomycotina</taxon>
        <taxon>Leotiomycetes</taxon>
        <taxon>Leotiomycetes incertae sedis</taxon>
        <taxon>Myxotrichaceae</taxon>
        <taxon>Oidiodendron</taxon>
    </lineage>
</organism>
<dbReference type="EMBL" id="KN832880">
    <property type="protein sequence ID" value="KIM98546.1"/>
    <property type="molecule type" value="Genomic_DNA"/>
</dbReference>
<reference evidence="3" key="2">
    <citation type="submission" date="2015-01" db="EMBL/GenBank/DDBJ databases">
        <title>Evolutionary Origins and Diversification of the Mycorrhizal Mutualists.</title>
        <authorList>
            <consortium name="DOE Joint Genome Institute"/>
            <consortium name="Mycorrhizal Genomics Consortium"/>
            <person name="Kohler A."/>
            <person name="Kuo A."/>
            <person name="Nagy L.G."/>
            <person name="Floudas D."/>
            <person name="Copeland A."/>
            <person name="Barry K.W."/>
            <person name="Cichocki N."/>
            <person name="Veneault-Fourrey C."/>
            <person name="LaButti K."/>
            <person name="Lindquist E.A."/>
            <person name="Lipzen A."/>
            <person name="Lundell T."/>
            <person name="Morin E."/>
            <person name="Murat C."/>
            <person name="Riley R."/>
            <person name="Ohm R."/>
            <person name="Sun H."/>
            <person name="Tunlid A."/>
            <person name="Henrissat B."/>
            <person name="Grigoriev I.V."/>
            <person name="Hibbett D.S."/>
            <person name="Martin F."/>
        </authorList>
    </citation>
    <scope>NUCLEOTIDE SEQUENCE [LARGE SCALE GENOMIC DNA]</scope>
    <source>
        <strain evidence="3">Zn</strain>
    </source>
</reference>
<feature type="chain" id="PRO_5002174733" evidence="1">
    <location>
        <begin position="20"/>
        <end position="125"/>
    </location>
</feature>
<evidence type="ECO:0000256" key="1">
    <source>
        <dbReference type="SAM" id="SignalP"/>
    </source>
</evidence>
<keyword evidence="3" id="KW-1185">Reference proteome</keyword>
<evidence type="ECO:0000313" key="2">
    <source>
        <dbReference type="EMBL" id="KIM98546.1"/>
    </source>
</evidence>
<dbReference type="InParanoid" id="A0A0C3H805"/>
<keyword evidence="1" id="KW-0732">Signal</keyword>
<dbReference type="AlphaFoldDB" id="A0A0C3H805"/>
<sequence length="125" mass="13145">MFKSTVALILAVSLPFCSAVPAENAVHPKVERAVTHDPAAAIWFYPAGATTCDDPPAGIQVPDGVCFDIYESGVGALWISAFDTGCTLEVYSESGCTGSDSATLGTTDKCWQVALRNSFQVFCST</sequence>
<reference evidence="2 3" key="1">
    <citation type="submission" date="2014-04" db="EMBL/GenBank/DDBJ databases">
        <authorList>
            <consortium name="DOE Joint Genome Institute"/>
            <person name="Kuo A."/>
            <person name="Martino E."/>
            <person name="Perotto S."/>
            <person name="Kohler A."/>
            <person name="Nagy L.G."/>
            <person name="Floudas D."/>
            <person name="Copeland A."/>
            <person name="Barry K.W."/>
            <person name="Cichocki N."/>
            <person name="Veneault-Fourrey C."/>
            <person name="LaButti K."/>
            <person name="Lindquist E.A."/>
            <person name="Lipzen A."/>
            <person name="Lundell T."/>
            <person name="Morin E."/>
            <person name="Murat C."/>
            <person name="Sun H."/>
            <person name="Tunlid A."/>
            <person name="Henrissat B."/>
            <person name="Grigoriev I.V."/>
            <person name="Hibbett D.S."/>
            <person name="Martin F."/>
            <person name="Nordberg H.P."/>
            <person name="Cantor M.N."/>
            <person name="Hua S.X."/>
        </authorList>
    </citation>
    <scope>NUCLEOTIDE SEQUENCE [LARGE SCALE GENOMIC DNA]</scope>
    <source>
        <strain evidence="2 3">Zn</strain>
    </source>
</reference>
<accession>A0A0C3H805</accession>
<protein>
    <submittedName>
        <fullName evidence="2">Uncharacterized protein</fullName>
    </submittedName>
</protein>
<name>A0A0C3H805_OIDMZ</name>
<dbReference type="HOGENOM" id="CLU_1993263_0_0_1"/>
<feature type="signal peptide" evidence="1">
    <location>
        <begin position="1"/>
        <end position="19"/>
    </location>
</feature>
<dbReference type="Proteomes" id="UP000054321">
    <property type="component" value="Unassembled WGS sequence"/>
</dbReference>
<gene>
    <name evidence="2" type="ORF">OIDMADRAFT_31330</name>
</gene>
<proteinExistence type="predicted"/>